<protein>
    <recommendedName>
        <fullName evidence="4">Retrotransposon gag domain-containing protein</fullName>
    </recommendedName>
</protein>
<feature type="compositionally biased region" description="Basic and acidic residues" evidence="1">
    <location>
        <begin position="50"/>
        <end position="82"/>
    </location>
</feature>
<feature type="region of interest" description="Disordered" evidence="1">
    <location>
        <begin position="50"/>
        <end position="85"/>
    </location>
</feature>
<proteinExistence type="predicted"/>
<gene>
    <name evidence="2" type="ORF">ORAREDHAP_LOCUS19537</name>
</gene>
<organism evidence="2 3">
    <name type="scientific">Prunus armeniaca</name>
    <name type="common">Apricot</name>
    <name type="synonym">Armeniaca vulgaris</name>
    <dbReference type="NCBI Taxonomy" id="36596"/>
    <lineage>
        <taxon>Eukaryota</taxon>
        <taxon>Viridiplantae</taxon>
        <taxon>Streptophyta</taxon>
        <taxon>Embryophyta</taxon>
        <taxon>Tracheophyta</taxon>
        <taxon>Spermatophyta</taxon>
        <taxon>Magnoliopsida</taxon>
        <taxon>eudicotyledons</taxon>
        <taxon>Gunneridae</taxon>
        <taxon>Pentapetalae</taxon>
        <taxon>rosids</taxon>
        <taxon>fabids</taxon>
        <taxon>Rosales</taxon>
        <taxon>Rosaceae</taxon>
        <taxon>Amygdaloideae</taxon>
        <taxon>Amygdaleae</taxon>
        <taxon>Prunus</taxon>
    </lineage>
</organism>
<dbReference type="OrthoDB" id="1166507at2759"/>
<evidence type="ECO:0000313" key="2">
    <source>
        <dbReference type="EMBL" id="CAB4303392.1"/>
    </source>
</evidence>
<keyword evidence="3" id="KW-1185">Reference proteome</keyword>
<reference evidence="3" key="1">
    <citation type="journal article" date="2020" name="Genome Biol.">
        <title>Gamete binning: chromosome-level and haplotype-resolved genome assembly enabled by high-throughput single-cell sequencing of gamete genomes.</title>
        <authorList>
            <person name="Campoy J.A."/>
            <person name="Sun H."/>
            <person name="Goel M."/>
            <person name="Jiao W.-B."/>
            <person name="Folz-Donahue K."/>
            <person name="Wang N."/>
            <person name="Rubio M."/>
            <person name="Liu C."/>
            <person name="Kukat C."/>
            <person name="Ruiz D."/>
            <person name="Huettel B."/>
            <person name="Schneeberger K."/>
        </authorList>
    </citation>
    <scope>NUCLEOTIDE SEQUENCE [LARGE SCALE GENOMIC DNA]</scope>
    <source>
        <strain evidence="3">cv. Rojo Pasion</strain>
    </source>
</reference>
<accession>A0A6J5WUP9</accession>
<dbReference type="Proteomes" id="UP000507245">
    <property type="component" value="Unassembled WGS sequence"/>
</dbReference>
<evidence type="ECO:0000256" key="1">
    <source>
        <dbReference type="SAM" id="MobiDB-lite"/>
    </source>
</evidence>
<evidence type="ECO:0008006" key="4">
    <source>
        <dbReference type="Google" id="ProtNLM"/>
    </source>
</evidence>
<evidence type="ECO:0000313" key="3">
    <source>
        <dbReference type="Proteomes" id="UP000507245"/>
    </source>
</evidence>
<sequence length="169" mass="19904">MAPTKPGKTDEPETDFECLIQMMENLSKQVADSYTRSRLVERRFADLEAANQHDEASVNGEERNHDRQRHDRRNDRDAERHNFHCGYEQDPDERVMRSVKVDALNFDGELNPKALLDWLTTMDRYFEWPDMSKARRVRFAKIKLVGQVGLFWTNVETQLERAGEEPIIH</sequence>
<dbReference type="AlphaFoldDB" id="A0A6J5WUP9"/>
<name>A0A6J5WUP9_PRUAR</name>
<dbReference type="EMBL" id="CAEKKB010000003">
    <property type="protein sequence ID" value="CAB4303392.1"/>
    <property type="molecule type" value="Genomic_DNA"/>
</dbReference>